<dbReference type="Proteomes" id="UP000034034">
    <property type="component" value="Chromosome"/>
</dbReference>
<dbReference type="EMBL" id="CP009922">
    <property type="protein sequence ID" value="AKG44359.1"/>
    <property type="molecule type" value="Genomic_DNA"/>
</dbReference>
<gene>
    <name evidence="2" type="ORF">SXIM_29750</name>
</gene>
<reference evidence="2" key="1">
    <citation type="submission" date="2019-08" db="EMBL/GenBank/DDBJ databases">
        <title>Complete genome sequence of a mangrove-derived Streptomyces xiamenensis.</title>
        <authorList>
            <person name="Xu J."/>
        </authorList>
    </citation>
    <scope>NUCLEOTIDE SEQUENCE</scope>
    <source>
        <strain evidence="2">318</strain>
    </source>
</reference>
<dbReference type="HOGENOM" id="CLU_1618140_0_0_11"/>
<dbReference type="AlphaFoldDB" id="A0A0F7FWI6"/>
<accession>A0A0F7FWI6</accession>
<evidence type="ECO:0000256" key="1">
    <source>
        <dbReference type="SAM" id="MobiDB-lite"/>
    </source>
</evidence>
<dbReference type="STRING" id="408015.SXIM_29750"/>
<organism evidence="2 3">
    <name type="scientific">Streptomyces xiamenensis</name>
    <dbReference type="NCBI Taxonomy" id="408015"/>
    <lineage>
        <taxon>Bacteria</taxon>
        <taxon>Bacillati</taxon>
        <taxon>Actinomycetota</taxon>
        <taxon>Actinomycetes</taxon>
        <taxon>Kitasatosporales</taxon>
        <taxon>Streptomycetaceae</taxon>
        <taxon>Streptomyces</taxon>
    </lineage>
</organism>
<proteinExistence type="predicted"/>
<feature type="compositionally biased region" description="Basic residues" evidence="1">
    <location>
        <begin position="144"/>
        <end position="157"/>
    </location>
</feature>
<evidence type="ECO:0000313" key="2">
    <source>
        <dbReference type="EMBL" id="AKG44359.1"/>
    </source>
</evidence>
<sequence>MRAQGLDVTGSAGRRAAPPDQPPHRRLPHWTLGPMLPWERGERDIPRAVFGGHAKPTGSGTRPEKPVCFGQTLAGERPLARSPGGRKMLWSGRRWSSPGPDRRPRGMRRRLPRPAGTLRANGPTHALSIEPLPPPGAQSAHPGARPHARSTIRKRGSARICVRT</sequence>
<name>A0A0F7FWI6_9ACTN</name>
<feature type="region of interest" description="Disordered" evidence="1">
    <location>
        <begin position="1"/>
        <end position="32"/>
    </location>
</feature>
<dbReference type="KEGG" id="sxi:SXIM_29750"/>
<keyword evidence="3" id="KW-1185">Reference proteome</keyword>
<dbReference type="PATRIC" id="fig|408015.6.peg.3008"/>
<protein>
    <submittedName>
        <fullName evidence="2">Uncharacterized protein</fullName>
    </submittedName>
</protein>
<evidence type="ECO:0000313" key="3">
    <source>
        <dbReference type="Proteomes" id="UP000034034"/>
    </source>
</evidence>
<feature type="region of interest" description="Disordered" evidence="1">
    <location>
        <begin position="53"/>
        <end position="164"/>
    </location>
</feature>